<evidence type="ECO:0000313" key="5">
    <source>
        <dbReference type="Proteomes" id="UP000242444"/>
    </source>
</evidence>
<feature type="region of interest" description="Disordered" evidence="1">
    <location>
        <begin position="1"/>
        <end position="31"/>
    </location>
</feature>
<sequence length="362" mass="36866">MPSPVPASGPGDHGPGAGAPGPGVPGDGAPAEETVAGAAALLSGARDVTLLGHVRPDADALGSALALGRVLARRGAVVRVSVGEPERMPETLAWLDAGDLFVPASKLPEAESLLVALDSASERRLGPLACRVDDRRAEGGAVLVVDHHAGNTRFGTHHVVDETAEATALLVLRLIDAMGEPLDEHIATCLYAGLVTDTGGFRRARPEIHAVAARLLAAGADPEEVSRRIVDDHPFAWLPMLAAVLGEARLLPDAAGGLGVVHTAVPLAVAATVRAEEVEGVINVIRTTREADVAVVLKEASGGQWSVSLRSQGGVDVSAAARELGGGGHRRAAGCTVTGELTAARERVLVAVAAAVLPTPRP</sequence>
<feature type="compositionally biased region" description="Gly residues" evidence="1">
    <location>
        <begin position="11"/>
        <end position="26"/>
    </location>
</feature>
<organism evidence="4 5">
    <name type="scientific">Amycolatopsis antarctica</name>
    <dbReference type="NCBI Taxonomy" id="1854586"/>
    <lineage>
        <taxon>Bacteria</taxon>
        <taxon>Bacillati</taxon>
        <taxon>Actinomycetota</taxon>
        <taxon>Actinomycetes</taxon>
        <taxon>Pseudonocardiales</taxon>
        <taxon>Pseudonocardiaceae</taxon>
        <taxon>Amycolatopsis</taxon>
    </lineage>
</organism>
<gene>
    <name evidence="4" type="ORF">CFN78_04475</name>
</gene>
<dbReference type="InParanoid" id="A0A263D7Y8"/>
<dbReference type="Gene3D" id="3.10.310.30">
    <property type="match status" value="1"/>
</dbReference>
<dbReference type="Proteomes" id="UP000242444">
    <property type="component" value="Unassembled WGS sequence"/>
</dbReference>
<dbReference type="PANTHER" id="PTHR47618">
    <property type="entry name" value="BIFUNCTIONAL OLIGORIBONUCLEASE AND PAP PHOSPHATASE NRNA"/>
    <property type="match status" value="1"/>
</dbReference>
<feature type="domain" description="DHHA1" evidence="3">
    <location>
        <begin position="271"/>
        <end position="345"/>
    </location>
</feature>
<feature type="domain" description="DDH" evidence="2">
    <location>
        <begin position="48"/>
        <end position="193"/>
    </location>
</feature>
<keyword evidence="5" id="KW-1185">Reference proteome</keyword>
<evidence type="ECO:0000256" key="1">
    <source>
        <dbReference type="SAM" id="MobiDB-lite"/>
    </source>
</evidence>
<proteinExistence type="predicted"/>
<dbReference type="AlphaFoldDB" id="A0A263D7Y8"/>
<name>A0A263D7Y8_9PSEU</name>
<dbReference type="Pfam" id="PF01368">
    <property type="entry name" value="DHH"/>
    <property type="match status" value="1"/>
</dbReference>
<dbReference type="SUPFAM" id="SSF64182">
    <property type="entry name" value="DHH phosphoesterases"/>
    <property type="match status" value="1"/>
</dbReference>
<dbReference type="PANTHER" id="PTHR47618:SF1">
    <property type="entry name" value="BIFUNCTIONAL OLIGORIBONUCLEASE AND PAP PHOSPHATASE NRNA"/>
    <property type="match status" value="1"/>
</dbReference>
<dbReference type="InterPro" id="IPR051319">
    <property type="entry name" value="Oligoribo/pAp-PDE_c-di-AMP_PDE"/>
</dbReference>
<evidence type="ECO:0000259" key="2">
    <source>
        <dbReference type="Pfam" id="PF01368"/>
    </source>
</evidence>
<dbReference type="OrthoDB" id="9803668at2"/>
<dbReference type="GO" id="GO:0003676">
    <property type="term" value="F:nucleic acid binding"/>
    <property type="evidence" value="ECO:0007669"/>
    <property type="project" value="InterPro"/>
</dbReference>
<dbReference type="EMBL" id="NKYE01000002">
    <property type="protein sequence ID" value="OZM74644.1"/>
    <property type="molecule type" value="Genomic_DNA"/>
</dbReference>
<dbReference type="Gene3D" id="3.90.1640.10">
    <property type="entry name" value="inorganic pyrophosphatase (n-terminal core)"/>
    <property type="match status" value="1"/>
</dbReference>
<evidence type="ECO:0000259" key="3">
    <source>
        <dbReference type="Pfam" id="PF02272"/>
    </source>
</evidence>
<dbReference type="InterPro" id="IPR038763">
    <property type="entry name" value="DHH_sf"/>
</dbReference>
<protein>
    <submittedName>
        <fullName evidence="4">Phosphoesterase</fullName>
    </submittedName>
</protein>
<dbReference type="InterPro" id="IPR001667">
    <property type="entry name" value="DDH_dom"/>
</dbReference>
<comment type="caution">
    <text evidence="4">The sequence shown here is derived from an EMBL/GenBank/DDBJ whole genome shotgun (WGS) entry which is preliminary data.</text>
</comment>
<dbReference type="Pfam" id="PF02272">
    <property type="entry name" value="DHHA1"/>
    <property type="match status" value="1"/>
</dbReference>
<reference evidence="4 5" key="1">
    <citation type="submission" date="2017-07" db="EMBL/GenBank/DDBJ databases">
        <title>Amycolatopsis antarcticus sp. nov., isolated from the surface of an Antarcticus brown macroalga.</title>
        <authorList>
            <person name="Wang J."/>
            <person name="Leiva S."/>
            <person name="Huang J."/>
            <person name="Huang Y."/>
        </authorList>
    </citation>
    <scope>NUCLEOTIDE SEQUENCE [LARGE SCALE GENOMIC DNA]</scope>
    <source>
        <strain evidence="4 5">AU-G6</strain>
    </source>
</reference>
<dbReference type="InterPro" id="IPR003156">
    <property type="entry name" value="DHHA1_dom"/>
</dbReference>
<evidence type="ECO:0000313" key="4">
    <source>
        <dbReference type="EMBL" id="OZM74644.1"/>
    </source>
</evidence>
<accession>A0A263D7Y8</accession>